<accession>A0A383DUR6</accession>
<organism evidence="2">
    <name type="scientific">marine metagenome</name>
    <dbReference type="NCBI Taxonomy" id="408172"/>
    <lineage>
        <taxon>unclassified sequences</taxon>
        <taxon>metagenomes</taxon>
        <taxon>ecological metagenomes</taxon>
    </lineage>
</organism>
<dbReference type="EMBL" id="UINC01220178">
    <property type="protein sequence ID" value="SVE47975.1"/>
    <property type="molecule type" value="Genomic_DNA"/>
</dbReference>
<feature type="region of interest" description="Disordered" evidence="1">
    <location>
        <begin position="37"/>
        <end position="57"/>
    </location>
</feature>
<proteinExistence type="predicted"/>
<reference evidence="2" key="1">
    <citation type="submission" date="2018-05" db="EMBL/GenBank/DDBJ databases">
        <authorList>
            <person name="Lanie J.A."/>
            <person name="Ng W.-L."/>
            <person name="Kazmierczak K.M."/>
            <person name="Andrzejewski T.M."/>
            <person name="Davidsen T.M."/>
            <person name="Wayne K.J."/>
            <person name="Tettelin H."/>
            <person name="Glass J.I."/>
            <person name="Rusch D."/>
            <person name="Podicherti R."/>
            <person name="Tsui H.-C.T."/>
            <person name="Winkler M.E."/>
        </authorList>
    </citation>
    <scope>NUCLEOTIDE SEQUENCE</scope>
</reference>
<feature type="compositionally biased region" description="Basic and acidic residues" evidence="1">
    <location>
        <begin position="39"/>
        <end position="50"/>
    </location>
</feature>
<dbReference type="AlphaFoldDB" id="A0A383DUR6"/>
<name>A0A383DUR6_9ZZZZ</name>
<evidence type="ECO:0000313" key="2">
    <source>
        <dbReference type="EMBL" id="SVE47975.1"/>
    </source>
</evidence>
<protein>
    <submittedName>
        <fullName evidence="2">Uncharacterized protein</fullName>
    </submittedName>
</protein>
<sequence length="57" mass="7037">MRLTGDYRFAHIKENNHLVTRKRRIEKIHEEEFEDELEEAMKQKQSDSKNKKFHHTV</sequence>
<gene>
    <name evidence="2" type="ORF">METZ01_LOCUS500829</name>
</gene>
<evidence type="ECO:0000256" key="1">
    <source>
        <dbReference type="SAM" id="MobiDB-lite"/>
    </source>
</evidence>